<dbReference type="GO" id="GO:0008818">
    <property type="term" value="F:cobalamin 5'-phosphate synthase activity"/>
    <property type="evidence" value="ECO:0007669"/>
    <property type="project" value="UniProtKB-UniRule"/>
</dbReference>
<dbReference type="AlphaFoldDB" id="A0A969PTP1"/>
<evidence type="ECO:0000256" key="18">
    <source>
        <dbReference type="ARBA" id="ARBA00049504"/>
    </source>
</evidence>
<proteinExistence type="inferred from homology"/>
<keyword evidence="21" id="KW-1185">Reference proteome</keyword>
<dbReference type="GO" id="GO:0005886">
    <property type="term" value="C:plasma membrane"/>
    <property type="evidence" value="ECO:0007669"/>
    <property type="project" value="UniProtKB-SubCell"/>
</dbReference>
<evidence type="ECO:0000313" key="21">
    <source>
        <dbReference type="Proteomes" id="UP000752012"/>
    </source>
</evidence>
<comment type="caution">
    <text evidence="20">The sequence shown here is derived from an EMBL/GenBank/DDBJ whole genome shotgun (WGS) entry which is preliminary data.</text>
</comment>
<reference evidence="20 21" key="1">
    <citation type="submission" date="2020-03" db="EMBL/GenBank/DDBJ databases">
        <title>Assessment of the enzymatic potential of alkaline-tolerant lipase obtained from Bacillus luteus H11 (technogenic soil) for the bioremediation of saline soils contaminated with petroleum substances.</title>
        <authorList>
            <person name="Kalwasinska A."/>
        </authorList>
    </citation>
    <scope>NUCLEOTIDE SEQUENCE [LARGE SCALE GENOMIC DNA]</scope>
    <source>
        <strain evidence="20 21">H11</strain>
    </source>
</reference>
<name>A0A969PTP1_9BACI</name>
<evidence type="ECO:0000256" key="17">
    <source>
        <dbReference type="ARBA" id="ARBA00048623"/>
    </source>
</evidence>
<evidence type="ECO:0000256" key="4">
    <source>
        <dbReference type="ARBA" id="ARBA00010561"/>
    </source>
</evidence>
<gene>
    <name evidence="19 20" type="primary">cobS</name>
    <name evidence="20" type="ORF">HCN83_16300</name>
</gene>
<comment type="catalytic activity">
    <reaction evidence="18 19">
        <text>alpha-ribazole 5'-phosphate + adenosylcob(III)inamide-GDP = adenosylcob(III)alamin 5'-phosphate + GMP + H(+)</text>
        <dbReference type="Rhea" id="RHEA:23560"/>
        <dbReference type="ChEBI" id="CHEBI:15378"/>
        <dbReference type="ChEBI" id="CHEBI:57918"/>
        <dbReference type="ChEBI" id="CHEBI:58115"/>
        <dbReference type="ChEBI" id="CHEBI:60487"/>
        <dbReference type="ChEBI" id="CHEBI:60493"/>
        <dbReference type="EC" id="2.7.8.26"/>
    </reaction>
</comment>
<feature type="transmembrane region" description="Helical" evidence="19">
    <location>
        <begin position="34"/>
        <end position="53"/>
    </location>
</feature>
<protein>
    <recommendedName>
        <fullName evidence="6 19">Adenosylcobinamide-GDP ribazoletransferase</fullName>
        <ecNumber evidence="5 19">2.7.8.26</ecNumber>
    </recommendedName>
    <alternativeName>
        <fullName evidence="16 19">Cobalamin synthase</fullName>
    </alternativeName>
    <alternativeName>
        <fullName evidence="15 19">Cobalamin-5'-phosphate synthase</fullName>
    </alternativeName>
</protein>
<evidence type="ECO:0000256" key="2">
    <source>
        <dbReference type="ARBA" id="ARBA00004651"/>
    </source>
</evidence>
<comment type="subcellular location">
    <subcellularLocation>
        <location evidence="2 19">Cell membrane</location>
        <topology evidence="2 19">Multi-pass membrane protein</topology>
    </subcellularLocation>
</comment>
<evidence type="ECO:0000256" key="13">
    <source>
        <dbReference type="ARBA" id="ARBA00023136"/>
    </source>
</evidence>
<dbReference type="PANTHER" id="PTHR34148:SF1">
    <property type="entry name" value="ADENOSYLCOBINAMIDE-GDP RIBAZOLETRANSFERASE"/>
    <property type="match status" value="1"/>
</dbReference>
<evidence type="ECO:0000256" key="3">
    <source>
        <dbReference type="ARBA" id="ARBA00004663"/>
    </source>
</evidence>
<evidence type="ECO:0000256" key="16">
    <source>
        <dbReference type="ARBA" id="ARBA00032853"/>
    </source>
</evidence>
<evidence type="ECO:0000256" key="15">
    <source>
        <dbReference type="ARBA" id="ARBA00032605"/>
    </source>
</evidence>
<feature type="transmembrane region" description="Helical" evidence="19">
    <location>
        <begin position="138"/>
        <end position="161"/>
    </location>
</feature>
<evidence type="ECO:0000256" key="6">
    <source>
        <dbReference type="ARBA" id="ARBA00015850"/>
    </source>
</evidence>
<keyword evidence="7 19" id="KW-1003">Cell membrane</keyword>
<evidence type="ECO:0000256" key="8">
    <source>
        <dbReference type="ARBA" id="ARBA00022573"/>
    </source>
</evidence>
<keyword evidence="8 19" id="KW-0169">Cobalamin biosynthesis</keyword>
<dbReference type="GO" id="GO:0009236">
    <property type="term" value="P:cobalamin biosynthetic process"/>
    <property type="evidence" value="ECO:0007669"/>
    <property type="project" value="UniProtKB-UniRule"/>
</dbReference>
<evidence type="ECO:0000256" key="9">
    <source>
        <dbReference type="ARBA" id="ARBA00022679"/>
    </source>
</evidence>
<evidence type="ECO:0000313" key="20">
    <source>
        <dbReference type="EMBL" id="NJP39133.1"/>
    </source>
</evidence>
<dbReference type="EMBL" id="JAATHJ010000039">
    <property type="protein sequence ID" value="NJP39133.1"/>
    <property type="molecule type" value="Genomic_DNA"/>
</dbReference>
<dbReference type="PANTHER" id="PTHR34148">
    <property type="entry name" value="ADENOSYLCOBINAMIDE-GDP RIBAZOLETRANSFERASE"/>
    <property type="match status" value="1"/>
</dbReference>
<dbReference type="InterPro" id="IPR003805">
    <property type="entry name" value="CobS"/>
</dbReference>
<keyword evidence="9 19" id="KW-0808">Transferase</keyword>
<dbReference type="EC" id="2.7.8.26" evidence="5 19"/>
<evidence type="ECO:0000256" key="12">
    <source>
        <dbReference type="ARBA" id="ARBA00022989"/>
    </source>
</evidence>
<comment type="cofactor">
    <cofactor evidence="1 19">
        <name>Mg(2+)</name>
        <dbReference type="ChEBI" id="CHEBI:18420"/>
    </cofactor>
</comment>
<dbReference type="RefSeq" id="WP_168009259.1">
    <property type="nucleotide sequence ID" value="NZ_JAATHJ010000039.1"/>
</dbReference>
<feature type="transmembrane region" description="Helical" evidence="19">
    <location>
        <begin position="226"/>
        <end position="248"/>
    </location>
</feature>
<dbReference type="NCBIfam" id="TIGR00317">
    <property type="entry name" value="cobS"/>
    <property type="match status" value="1"/>
</dbReference>
<evidence type="ECO:0000256" key="1">
    <source>
        <dbReference type="ARBA" id="ARBA00001946"/>
    </source>
</evidence>
<keyword evidence="11 19" id="KW-0460">Magnesium</keyword>
<dbReference type="Pfam" id="PF02654">
    <property type="entry name" value="CobS"/>
    <property type="match status" value="1"/>
</dbReference>
<evidence type="ECO:0000256" key="11">
    <source>
        <dbReference type="ARBA" id="ARBA00022842"/>
    </source>
</evidence>
<dbReference type="HAMAP" id="MF_00719">
    <property type="entry name" value="CobS"/>
    <property type="match status" value="1"/>
</dbReference>
<dbReference type="Proteomes" id="UP000752012">
    <property type="component" value="Unassembled WGS sequence"/>
</dbReference>
<comment type="function">
    <text evidence="14 19">Joins adenosylcobinamide-GDP and alpha-ribazole to generate adenosylcobalamin (Ado-cobalamin). Also synthesizes adenosylcobalamin 5'-phosphate from adenosylcobinamide-GDP and alpha-ribazole 5'-phosphate.</text>
</comment>
<feature type="transmembrane region" description="Helical" evidence="19">
    <location>
        <begin position="181"/>
        <end position="214"/>
    </location>
</feature>
<keyword evidence="12 19" id="KW-1133">Transmembrane helix</keyword>
<dbReference type="GO" id="GO:0051073">
    <property type="term" value="F:adenosylcobinamide-GDP ribazoletransferase activity"/>
    <property type="evidence" value="ECO:0007669"/>
    <property type="project" value="UniProtKB-UniRule"/>
</dbReference>
<feature type="transmembrane region" description="Helical" evidence="19">
    <location>
        <begin position="60"/>
        <end position="80"/>
    </location>
</feature>
<sequence length="251" mass="27215">MKQAAHGFILTMQFLTRVPVPVQADWNEASARWALRFYPLIGLLIGLPAAALASQNVTSSAVTAALILTYFIWISGALHLDGWMDTFDAVGSNAPLDRKWEIMQDPRVGSFGMVSVIVLLLWKLLLIYELLTAGMNPWLFLLIPSAGRMAAVYLLVFTKTAHADGLAAVWKQHTKPVDAWIAALPLAAACFAAGTAGIAAGAALLLFCVCVRGWYLKHFNGINGDLAGASIEGGELWILTVLFIWTLFVMV</sequence>
<organism evidence="20 21">
    <name type="scientific">Alkalicoccus luteus</name>
    <dbReference type="NCBI Taxonomy" id="1237094"/>
    <lineage>
        <taxon>Bacteria</taxon>
        <taxon>Bacillati</taxon>
        <taxon>Bacillota</taxon>
        <taxon>Bacilli</taxon>
        <taxon>Bacillales</taxon>
        <taxon>Bacillaceae</taxon>
        <taxon>Alkalicoccus</taxon>
    </lineage>
</organism>
<evidence type="ECO:0000256" key="5">
    <source>
        <dbReference type="ARBA" id="ARBA00013200"/>
    </source>
</evidence>
<comment type="catalytic activity">
    <reaction evidence="17 19">
        <text>alpha-ribazole + adenosylcob(III)inamide-GDP = adenosylcob(III)alamin + GMP + H(+)</text>
        <dbReference type="Rhea" id="RHEA:16049"/>
        <dbReference type="ChEBI" id="CHEBI:10329"/>
        <dbReference type="ChEBI" id="CHEBI:15378"/>
        <dbReference type="ChEBI" id="CHEBI:18408"/>
        <dbReference type="ChEBI" id="CHEBI:58115"/>
        <dbReference type="ChEBI" id="CHEBI:60487"/>
        <dbReference type="EC" id="2.7.8.26"/>
    </reaction>
</comment>
<accession>A0A969PTP1</accession>
<evidence type="ECO:0000256" key="14">
    <source>
        <dbReference type="ARBA" id="ARBA00025228"/>
    </source>
</evidence>
<evidence type="ECO:0000256" key="19">
    <source>
        <dbReference type="HAMAP-Rule" id="MF_00719"/>
    </source>
</evidence>
<evidence type="ECO:0000256" key="10">
    <source>
        <dbReference type="ARBA" id="ARBA00022692"/>
    </source>
</evidence>
<keyword evidence="13 19" id="KW-0472">Membrane</keyword>
<feature type="transmembrane region" description="Helical" evidence="19">
    <location>
        <begin position="108"/>
        <end position="126"/>
    </location>
</feature>
<comment type="pathway">
    <text evidence="3 19">Cofactor biosynthesis; adenosylcobalamin biosynthesis; adenosylcobalamin from cob(II)yrinate a,c-diamide: step 7/7.</text>
</comment>
<keyword evidence="10 19" id="KW-0812">Transmembrane</keyword>
<comment type="similarity">
    <text evidence="4 19">Belongs to the CobS family.</text>
</comment>
<evidence type="ECO:0000256" key="7">
    <source>
        <dbReference type="ARBA" id="ARBA00022475"/>
    </source>
</evidence>